<sequence>MLKIDNIKLSDESGFTLLELVVVIGLIALISASLGSLIVTQFEMFDFNTKQGALNDQSELIFNYLERDIDRSAEVSIEDSKRLVLELDIDLDKETDKIVKYEQENTKLKRIVYNGNQTDTIADSYIITDMLEDINFTKGQKQLTIRIKLKNKDMIRELNKEYYLSEYSYIEYE</sequence>
<keyword evidence="4" id="KW-1185">Reference proteome</keyword>
<dbReference type="Pfam" id="PF07963">
    <property type="entry name" value="N_methyl"/>
    <property type="match status" value="1"/>
</dbReference>
<feature type="coiled-coil region" evidence="1">
    <location>
        <begin position="84"/>
        <end position="111"/>
    </location>
</feature>
<keyword evidence="2" id="KW-0812">Transmembrane</keyword>
<keyword evidence="2" id="KW-0472">Membrane</keyword>
<proteinExistence type="predicted"/>
<evidence type="ECO:0000313" key="4">
    <source>
        <dbReference type="Proteomes" id="UP000219573"/>
    </source>
</evidence>
<name>A0A285HK39_9FIRM</name>
<dbReference type="PROSITE" id="PS00409">
    <property type="entry name" value="PROKAR_NTER_METHYL"/>
    <property type="match status" value="1"/>
</dbReference>
<dbReference type="RefSeq" id="WP_172431933.1">
    <property type="nucleotide sequence ID" value="NZ_OBDZ01000020.1"/>
</dbReference>
<keyword evidence="1" id="KW-0175">Coiled coil</keyword>
<dbReference type="NCBIfam" id="TIGR02532">
    <property type="entry name" value="IV_pilin_GFxxxE"/>
    <property type="match status" value="1"/>
</dbReference>
<evidence type="ECO:0000256" key="2">
    <source>
        <dbReference type="SAM" id="Phobius"/>
    </source>
</evidence>
<gene>
    <name evidence="3" type="ORF">SAMN06265827_12048</name>
</gene>
<dbReference type="InterPro" id="IPR012902">
    <property type="entry name" value="N_methyl_site"/>
</dbReference>
<dbReference type="EMBL" id="OBDZ01000020">
    <property type="protein sequence ID" value="SNY36098.1"/>
    <property type="molecule type" value="Genomic_DNA"/>
</dbReference>
<feature type="transmembrane region" description="Helical" evidence="2">
    <location>
        <begin position="20"/>
        <end position="40"/>
    </location>
</feature>
<evidence type="ECO:0000313" key="3">
    <source>
        <dbReference type="EMBL" id="SNY36098.1"/>
    </source>
</evidence>
<keyword evidence="2" id="KW-1133">Transmembrane helix</keyword>
<reference evidence="4" key="1">
    <citation type="submission" date="2017-09" db="EMBL/GenBank/DDBJ databases">
        <authorList>
            <person name="Varghese N."/>
            <person name="Submissions S."/>
        </authorList>
    </citation>
    <scope>NUCLEOTIDE SEQUENCE [LARGE SCALE GENOMIC DNA]</scope>
    <source>
        <strain evidence="4">MSL47</strain>
    </source>
</reference>
<organism evidence="3 4">
    <name type="scientific">Orenia metallireducens</name>
    <dbReference type="NCBI Taxonomy" id="1413210"/>
    <lineage>
        <taxon>Bacteria</taxon>
        <taxon>Bacillati</taxon>
        <taxon>Bacillota</taxon>
        <taxon>Clostridia</taxon>
        <taxon>Halanaerobiales</taxon>
        <taxon>Halobacteroidaceae</taxon>
        <taxon>Orenia</taxon>
    </lineage>
</organism>
<accession>A0A285HK39</accession>
<dbReference type="Proteomes" id="UP000219573">
    <property type="component" value="Unassembled WGS sequence"/>
</dbReference>
<protein>
    <submittedName>
        <fullName evidence="3">Prepilin-type N-terminal cleavage/methylation domain-containing protein</fullName>
    </submittedName>
</protein>
<evidence type="ECO:0000256" key="1">
    <source>
        <dbReference type="SAM" id="Coils"/>
    </source>
</evidence>
<dbReference type="AlphaFoldDB" id="A0A285HK39"/>